<dbReference type="InterPro" id="IPR001258">
    <property type="entry name" value="NHL_repeat"/>
</dbReference>
<dbReference type="EMBL" id="UINC01010087">
    <property type="protein sequence ID" value="SVA45012.1"/>
    <property type="molecule type" value="Genomic_DNA"/>
</dbReference>
<sequence>MTTTTTPNVGHNSKTFDPLNLYPPMLRIGHHYEISLGQRLAQGGFKGPQDVAVGPDGWLYVINRYSESGTAVPRSRFVRVRLNDDGYEDDIVISLSGEPDVVGSETLPSPVMCTIDNDGILYVTDEHAGVVAKFDSSTGAAVDHWGKTGDKSGELNGPSGITLDSDGNVWVVSTLNHRLERFSPNGKHISGFGTFGIKPGQLNHPWGVTLDPVTNTLVIADWRNDRLQRFNYNGELLQVIGKSGNGPGELNRPSGVAVDSHGDIYVADRNNHRVVMFNPRGMYIESFRGDATLNERGIRKLMTNLDMVRIRENVVNLDDEKRFKNPTSVTIGPDGSILMVDSGRYRIQVYRKLCRELSPDEIDPHEIHMDPELT</sequence>
<proteinExistence type="predicted"/>
<dbReference type="Pfam" id="PF20067">
    <property type="entry name" value="SSL_N"/>
    <property type="match status" value="1"/>
</dbReference>
<reference evidence="3" key="1">
    <citation type="submission" date="2018-05" db="EMBL/GenBank/DDBJ databases">
        <authorList>
            <person name="Lanie J.A."/>
            <person name="Ng W.-L."/>
            <person name="Kazmierczak K.M."/>
            <person name="Andrzejewski T.M."/>
            <person name="Davidsen T.M."/>
            <person name="Wayne K.J."/>
            <person name="Tettelin H."/>
            <person name="Glass J.I."/>
            <person name="Rusch D."/>
            <person name="Podicherti R."/>
            <person name="Tsui H.-C.T."/>
            <person name="Winkler M.E."/>
        </authorList>
    </citation>
    <scope>NUCLEOTIDE SEQUENCE</scope>
</reference>
<dbReference type="CDD" id="cd05819">
    <property type="entry name" value="NHL"/>
    <property type="match status" value="1"/>
</dbReference>
<dbReference type="InterPro" id="IPR013658">
    <property type="entry name" value="SGL"/>
</dbReference>
<organism evidence="3">
    <name type="scientific">marine metagenome</name>
    <dbReference type="NCBI Taxonomy" id="408172"/>
    <lineage>
        <taxon>unclassified sequences</taxon>
        <taxon>metagenomes</taxon>
        <taxon>ecological metagenomes</taxon>
    </lineage>
</organism>
<keyword evidence="1" id="KW-0677">Repeat</keyword>
<dbReference type="SUPFAM" id="SSF101898">
    <property type="entry name" value="NHL repeat"/>
    <property type="match status" value="1"/>
</dbReference>
<gene>
    <name evidence="3" type="ORF">METZ01_LOCUS97866</name>
</gene>
<dbReference type="PANTHER" id="PTHR24104:SF25">
    <property type="entry name" value="PROTEIN LIN-41"/>
    <property type="match status" value="1"/>
</dbReference>
<feature type="domain" description="SMP-30/Gluconolactonase/LRE-like region" evidence="2">
    <location>
        <begin position="117"/>
        <end position="189"/>
    </location>
</feature>
<name>A0A381VXS1_9ZZZZ</name>
<dbReference type="PANTHER" id="PTHR24104">
    <property type="entry name" value="E3 UBIQUITIN-PROTEIN LIGASE NHLRC1-RELATED"/>
    <property type="match status" value="1"/>
</dbReference>
<dbReference type="InterPro" id="IPR011042">
    <property type="entry name" value="6-blade_b-propeller_TolB-like"/>
</dbReference>
<dbReference type="PROSITE" id="PS51125">
    <property type="entry name" value="NHL"/>
    <property type="match status" value="3"/>
</dbReference>
<dbReference type="Pfam" id="PF08450">
    <property type="entry name" value="SGL"/>
    <property type="match status" value="1"/>
</dbReference>
<evidence type="ECO:0000313" key="3">
    <source>
        <dbReference type="EMBL" id="SVA45012.1"/>
    </source>
</evidence>
<dbReference type="GO" id="GO:0008270">
    <property type="term" value="F:zinc ion binding"/>
    <property type="evidence" value="ECO:0007669"/>
    <property type="project" value="UniProtKB-KW"/>
</dbReference>
<accession>A0A381VXS1</accession>
<dbReference type="InterPro" id="IPR050952">
    <property type="entry name" value="TRIM-NHL_E3_ligases"/>
</dbReference>
<evidence type="ECO:0000256" key="1">
    <source>
        <dbReference type="ARBA" id="ARBA00022737"/>
    </source>
</evidence>
<protein>
    <recommendedName>
        <fullName evidence="2">SMP-30/Gluconolactonase/LRE-like region domain-containing protein</fullName>
    </recommendedName>
</protein>
<evidence type="ECO:0000259" key="2">
    <source>
        <dbReference type="Pfam" id="PF08450"/>
    </source>
</evidence>
<dbReference type="Gene3D" id="2.120.10.30">
    <property type="entry name" value="TolB, C-terminal domain"/>
    <property type="match status" value="2"/>
</dbReference>
<dbReference type="Pfam" id="PF01436">
    <property type="entry name" value="NHL"/>
    <property type="match status" value="2"/>
</dbReference>
<dbReference type="AlphaFoldDB" id="A0A381VXS1"/>